<dbReference type="PANTHER" id="PTHR36504:SF1">
    <property type="entry name" value="LIPOPOLYSACCHARIDE EXPORT SYSTEM PROTEIN LPTA"/>
    <property type="match status" value="1"/>
</dbReference>
<proteinExistence type="predicted"/>
<dbReference type="Pfam" id="PF03968">
    <property type="entry name" value="LptD_N"/>
    <property type="match status" value="1"/>
</dbReference>
<keyword evidence="6" id="KW-1185">Reference proteome</keyword>
<dbReference type="Proteomes" id="UP000501926">
    <property type="component" value="Chromosome"/>
</dbReference>
<dbReference type="Proteomes" id="UP000221734">
    <property type="component" value="Chromosome Kuenenia_stuttgartiensis_MBR1"/>
</dbReference>
<reference evidence="4 7" key="3">
    <citation type="submission" date="2020-02" db="EMBL/GenBank/DDBJ databases">
        <title>Newly sequenced genome of strain CSTR1 showed variability in Candidatus Kuenenia stuttgartiensis genomes.</title>
        <authorList>
            <person name="Ding C."/>
            <person name="Adrian L."/>
        </authorList>
    </citation>
    <scope>NUCLEOTIDE SEQUENCE [LARGE SCALE GENOMIC DNA]</scope>
    <source>
        <strain evidence="4 7">CSTR1</strain>
    </source>
</reference>
<dbReference type="InterPro" id="IPR005653">
    <property type="entry name" value="OstA-like_N"/>
</dbReference>
<dbReference type="NCBIfam" id="TIGR04409">
    <property type="entry name" value="LptC_YrbK"/>
    <property type="match status" value="1"/>
</dbReference>
<organism evidence="5 6">
    <name type="scientific">Kuenenia stuttgartiensis</name>
    <dbReference type="NCBI Taxonomy" id="174633"/>
    <lineage>
        <taxon>Bacteria</taxon>
        <taxon>Pseudomonadati</taxon>
        <taxon>Planctomycetota</taxon>
        <taxon>Candidatus Brocadiia</taxon>
        <taxon>Candidatus Brocadiales</taxon>
        <taxon>Candidatus Brocadiaceae</taxon>
        <taxon>Candidatus Kuenenia</taxon>
    </lineage>
</organism>
<dbReference type="GO" id="GO:0009279">
    <property type="term" value="C:cell outer membrane"/>
    <property type="evidence" value="ECO:0007669"/>
    <property type="project" value="TreeGrafter"/>
</dbReference>
<feature type="domain" description="Organic solvent tolerance-like N-terminal" evidence="3">
    <location>
        <begin position="261"/>
        <end position="354"/>
    </location>
</feature>
<reference evidence="5" key="1">
    <citation type="submission" date="2017-10" db="EMBL/GenBank/DDBJ databases">
        <authorList>
            <person name="Banno H."/>
            <person name="Chua N.-H."/>
        </authorList>
    </citation>
    <scope>NUCLEOTIDE SEQUENCE [LARGE SCALE GENOMIC DNA]</scope>
    <source>
        <strain evidence="5">Kuenenia_mbr1_ru-nijmegen</strain>
    </source>
</reference>
<feature type="transmembrane region" description="Helical" evidence="2">
    <location>
        <begin position="6"/>
        <end position="26"/>
    </location>
</feature>
<keyword evidence="2" id="KW-0472">Membrane</keyword>
<evidence type="ECO:0000313" key="7">
    <source>
        <dbReference type="Proteomes" id="UP000501926"/>
    </source>
</evidence>
<dbReference type="KEGG" id="kst:KSMBR1_0686"/>
<dbReference type="GO" id="GO:0030288">
    <property type="term" value="C:outer membrane-bounded periplasmic space"/>
    <property type="evidence" value="ECO:0007669"/>
    <property type="project" value="TreeGrafter"/>
</dbReference>
<dbReference type="GO" id="GO:0015221">
    <property type="term" value="F:lipopolysaccharide transmembrane transporter activity"/>
    <property type="evidence" value="ECO:0007669"/>
    <property type="project" value="InterPro"/>
</dbReference>
<dbReference type="AlphaFoldDB" id="A0A2C9CC92"/>
<protein>
    <recommendedName>
        <fullName evidence="3">Organic solvent tolerance-like N-terminal domain-containing protein</fullName>
    </recommendedName>
</protein>
<evidence type="ECO:0000259" key="3">
    <source>
        <dbReference type="Pfam" id="PF03968"/>
    </source>
</evidence>
<keyword evidence="2" id="KW-1133">Transmembrane helix</keyword>
<evidence type="ECO:0000313" key="5">
    <source>
        <dbReference type="EMBL" id="SOH03198.1"/>
    </source>
</evidence>
<dbReference type="EMBL" id="LT934425">
    <property type="protein sequence ID" value="SOH03198.1"/>
    <property type="molecule type" value="Genomic_DNA"/>
</dbReference>
<evidence type="ECO:0000313" key="4">
    <source>
        <dbReference type="EMBL" id="QII11312.1"/>
    </source>
</evidence>
<dbReference type="OrthoDB" id="231715at2"/>
<gene>
    <name evidence="4" type="ORF">KsCSTR_19320</name>
    <name evidence="5" type="ORF">KSMBR1_0686</name>
</gene>
<dbReference type="PANTHER" id="PTHR36504">
    <property type="entry name" value="LIPOPOLYSACCHARIDE EXPORT SYSTEM PROTEIN LPTA"/>
    <property type="match status" value="1"/>
</dbReference>
<dbReference type="Gene3D" id="2.60.450.10">
    <property type="entry name" value="Lipopolysaccharide (LPS) transport protein A like domain"/>
    <property type="match status" value="4"/>
</dbReference>
<dbReference type="EMBL" id="CP049055">
    <property type="protein sequence ID" value="QII11312.1"/>
    <property type="molecule type" value="Genomic_DNA"/>
</dbReference>
<sequence>MTTRRYIFLSIPIICFITIIISVILSKPKSKSPVEKPGESIVSSENSLKNKRIIDDIRKSEKITQTVDGLFLPNYDKEGNETYTMRGKNTFLLENDKYKIIEPEIELMDDEDPGDEAKRVIITSDIGEMDKISNEGYLSDNVVVHLDKETRLYTENMQYSPGNKSVHTDEFVTITGTGLVITGKGCEVDLANRKMWIIKDAEMEMDGVKNDLFFMYEEGLGQGHVPEAPDMGKTVEDEKTEEKTIIRSNGPLVFDRDADFHVMTFNDNVEAAKGSTTVFSDKLVIFLDAETKVTKQAIASGNVLASQGSKIAKGDTLSWDANTQSAILEDAKKAEFIRDDLSIYAAKMIFYKNANKIDVPCAGSLRIKPNEKNIPEKKTADADAKYEMINVKWEGKMNYMGDAREAIFEENIEVRRDDSLLRCDYLYVTFNDNNYDLKSFDAKDKVHIVDKKGGLWNEAVGDQVAWDAQSNATVLYGTPFAILREGNTRQIISPKVTFFENEEKILCEGKGSLYEIGKGMNRTEETDKTGIKVTWLKKMEYDSVIKKAGFFEEVLVSQSGQRLSGDQIDAYMGANGEISKIITAGNVYFYSEDLGGSEGFGTFFTWDLPKNMGVLTGSPKAELRKEGSRTFSEKVYFNMAEGRITWEGRPHWQLISKEAGNADK</sequence>
<dbReference type="GO" id="GO:0005886">
    <property type="term" value="C:plasma membrane"/>
    <property type="evidence" value="ECO:0007669"/>
    <property type="project" value="InterPro"/>
</dbReference>
<dbReference type="GO" id="GO:0017089">
    <property type="term" value="F:glycolipid transfer activity"/>
    <property type="evidence" value="ECO:0007669"/>
    <property type="project" value="TreeGrafter"/>
</dbReference>
<evidence type="ECO:0000256" key="2">
    <source>
        <dbReference type="SAM" id="Phobius"/>
    </source>
</evidence>
<name>A0A2C9CC92_KUEST</name>
<keyword evidence="2" id="KW-0812">Transmembrane</keyword>
<dbReference type="InterPro" id="IPR010664">
    <property type="entry name" value="LipoPS_assembly_LptC-rel"/>
</dbReference>
<evidence type="ECO:0000313" key="6">
    <source>
        <dbReference type="Proteomes" id="UP000221734"/>
    </source>
</evidence>
<reference evidence="6" key="2">
    <citation type="submission" date="2017-10" db="EMBL/GenBank/DDBJ databases">
        <authorList>
            <person name="Frank J."/>
        </authorList>
    </citation>
    <scope>NUCLEOTIDE SEQUENCE [LARGE SCALE GENOMIC DNA]</scope>
</reference>
<dbReference type="Pfam" id="PF06835">
    <property type="entry name" value="LptC"/>
    <property type="match status" value="1"/>
</dbReference>
<dbReference type="InterPro" id="IPR052037">
    <property type="entry name" value="LPS_export_LptA"/>
</dbReference>
<evidence type="ECO:0000256" key="1">
    <source>
        <dbReference type="ARBA" id="ARBA00022729"/>
    </source>
</evidence>
<dbReference type="InterPro" id="IPR026265">
    <property type="entry name" value="LptC"/>
</dbReference>
<accession>A0A2C9CC92</accession>
<keyword evidence="1" id="KW-0732">Signal</keyword>